<dbReference type="RefSeq" id="WP_004831612.1">
    <property type="nucleotide sequence ID" value="NZ_KB849468.1"/>
</dbReference>
<reference evidence="1 2" key="1">
    <citation type="submission" date="2013-02" db="EMBL/GenBank/DDBJ databases">
        <title>The Genome Sequence of Acinetobacter bereziniae NIPH 3.</title>
        <authorList>
            <consortium name="The Broad Institute Genome Sequencing Platform"/>
            <consortium name="The Broad Institute Genome Sequencing Center for Infectious Disease"/>
            <person name="Cerqueira G."/>
            <person name="Feldgarden M."/>
            <person name="Courvalin P."/>
            <person name="Perichon B."/>
            <person name="Grillot-Courvalin C."/>
            <person name="Clermont D."/>
            <person name="Rocha E."/>
            <person name="Yoon E.-J."/>
            <person name="Nemec A."/>
            <person name="Walker B."/>
            <person name="Young S.K."/>
            <person name="Zeng Q."/>
            <person name="Gargeya S."/>
            <person name="Fitzgerald M."/>
            <person name="Haas B."/>
            <person name="Abouelleil A."/>
            <person name="Alvarado L."/>
            <person name="Arachchi H.M."/>
            <person name="Berlin A.M."/>
            <person name="Chapman S.B."/>
            <person name="Dewar J."/>
            <person name="Goldberg J."/>
            <person name="Griggs A."/>
            <person name="Gujja S."/>
            <person name="Hansen M."/>
            <person name="Howarth C."/>
            <person name="Imamovic A."/>
            <person name="Larimer J."/>
            <person name="McCowan C."/>
            <person name="Murphy C."/>
            <person name="Neiman D."/>
            <person name="Pearson M."/>
            <person name="Priest M."/>
            <person name="Roberts A."/>
            <person name="Saif S."/>
            <person name="Shea T."/>
            <person name="Sisk P."/>
            <person name="Sykes S."/>
            <person name="Wortman J."/>
            <person name="Nusbaum C."/>
            <person name="Birren B."/>
        </authorList>
    </citation>
    <scope>NUCLEOTIDE SEQUENCE [LARGE SCALE GENOMIC DNA]</scope>
    <source>
        <strain evidence="1 2">NIPH 3</strain>
    </source>
</reference>
<name>N8YI25_ACIBZ</name>
<comment type="caution">
    <text evidence="1">The sequence shown here is derived from an EMBL/GenBank/DDBJ whole genome shotgun (WGS) entry which is preliminary data.</text>
</comment>
<protein>
    <submittedName>
        <fullName evidence="1">Uncharacterized protein</fullName>
    </submittedName>
</protein>
<dbReference type="HOGENOM" id="CLU_2505205_0_0_6"/>
<evidence type="ECO:0000313" key="1">
    <source>
        <dbReference type="EMBL" id="ENV20934.1"/>
    </source>
</evidence>
<evidence type="ECO:0000313" key="2">
    <source>
        <dbReference type="Proteomes" id="UP000013270"/>
    </source>
</evidence>
<accession>N8YI25</accession>
<sequence>MYEDFKNRYSCSLQAIDTEGHKIALQFFSHYRPEESKQKAIDIWAYDLICLDDYDKPIKFLWGNNSFIHPVSRKKYTIIYSEIRK</sequence>
<gene>
    <name evidence="1" type="ORF">F963_03065</name>
</gene>
<proteinExistence type="predicted"/>
<dbReference type="EMBL" id="APPK01000045">
    <property type="protein sequence ID" value="ENV20934.1"/>
    <property type="molecule type" value="Genomic_DNA"/>
</dbReference>
<dbReference type="Proteomes" id="UP000013270">
    <property type="component" value="Unassembled WGS sequence"/>
</dbReference>
<dbReference type="AlphaFoldDB" id="N8YI25"/>
<organism evidence="1 2">
    <name type="scientific">Acinetobacter bereziniae NIPH 3</name>
    <dbReference type="NCBI Taxonomy" id="1217651"/>
    <lineage>
        <taxon>Bacteria</taxon>
        <taxon>Pseudomonadati</taxon>
        <taxon>Pseudomonadota</taxon>
        <taxon>Gammaproteobacteria</taxon>
        <taxon>Moraxellales</taxon>
        <taxon>Moraxellaceae</taxon>
        <taxon>Acinetobacter</taxon>
    </lineage>
</organism>